<sequence length="1332" mass="146309">MSVILFRRPARRKGPELPSGELSLQEPPTLPEVVPDSSAVWTYLPMALMSVSMMLMFMRPGMTRSSGGFIYIALGMMVIASAAMMVGQVMKRNSERKQRMKGERRDYLRYLRQTRRKVRATVVEQQRALAWRHPEPDALSSFVRTTRLWERRASDEDFAEVRMGVGDQRIGMKLTPLSTKPVEDLEPLSAHALRSFTRAYSTVRDQPIAIYLRAWSKVLFRGDEERIRGLVRGLLGQLAVFHSPDDLWIALCVSDERRAEWEWAKWLPHSLHRHEEDGAGPVRMITSAFNELEGLLGAEFLERPGADPEAVPGREEPYTVIVIDGCTVPAGHRLDGHGFRNAVVLDLTGALAWKPGRTTLRLEVDEESVALVRTDRDRKEQSTALGRPDRFGPVSAQALARLLAPYRMTVGGGDSKSFSNDVELTALLNIPDLHRHEPATLWERHTGAARLRVPIAVSGEGRPVELDIKESAQGGTGPHGMLIGATGSGKSELLRTLVLSLALTNSSETLNFILVDFKGGATFLGLDELPHTSAVITNLADEVSLVARMQDALHGELIRRQELLRAAGNYTSALEYEKARASGVPLQPLPSLFVVVDEFSELLSAHRDFMELFVMIGRLGRSLGVHLLLASQRLDEGRMHQLESHLSYRIGLRTFSAMESRGVLGVPDAYELPAQPGAGFLKSGVDALTRFRAAYVSGPYERRHAVVQAQVARQVVPWTAEWVVPRTLADPDLAGEGGEEEEEPEAEGPDAESGETLLSVALDRLRHAGPPAHQVWLPPLGSPATLDQILPPLTPDPRYGLTTADWPLRGRLTVPVGVVDRPFDQLRDLLTVDLSAAGGHVAIAGGPQSGKSTLLRTLITALALTHTPREVQFYCLDFGGGTLAALDELPHMSGVAARVDAERVGRVIAEVSTLLSKRERFFLEHGVDSMPTYRKRRAAGEFPDEPHGDVFLVVDGWSTVRQDFDRHIPTFNALAARGLNYGVHLVITTARWVELSSSVRDQTGTRLELRMGDPMDSQIDSRKAGAVPRSPGRGLTSDKLHYLSALPRVDGVEDADDLADGVAGLVAAIGENWAGPPAPRVRMLPAGLPVTDLPEPEGDLGLRIAIGLDENELAPVWHDFAENPHMIVVGDTECGKTNLLKVIARGITERYTPAEARIMTVDYRRELVESVPERYRLGNAVSLDMLKDLVDGAARAVRGRVPGEDIAPSRMRLCDWWQGPRLFILVDDYDMVGSGPMAQPFAPLLDHLALGHEVGLHLIVARSSAGAGRGLNESLMRRLQEVNTPGLLMSCPPSEGYLFGSVKGRELIPGRAIRIARRKTLQIQTPHLEATP</sequence>
<dbReference type="InterPro" id="IPR003593">
    <property type="entry name" value="AAA+_ATPase"/>
</dbReference>
<organism evidence="13 14">
    <name type="scientific">Streptomyces lacrimifluminis</name>
    <dbReference type="NCBI Taxonomy" id="1500077"/>
    <lineage>
        <taxon>Bacteria</taxon>
        <taxon>Bacillati</taxon>
        <taxon>Actinomycetota</taxon>
        <taxon>Actinomycetes</taxon>
        <taxon>Kitasatosporales</taxon>
        <taxon>Streptomycetaceae</taxon>
        <taxon>Streptomyces</taxon>
    </lineage>
</organism>
<keyword evidence="14" id="KW-1185">Reference proteome</keyword>
<evidence type="ECO:0000256" key="4">
    <source>
        <dbReference type="ARBA" id="ARBA00022737"/>
    </source>
</evidence>
<gene>
    <name evidence="13" type="ORF">GCM10012282_14930</name>
</gene>
<evidence type="ECO:0000256" key="2">
    <source>
        <dbReference type="ARBA" id="ARBA00022475"/>
    </source>
</evidence>
<evidence type="ECO:0000256" key="5">
    <source>
        <dbReference type="ARBA" id="ARBA00022741"/>
    </source>
</evidence>
<protein>
    <submittedName>
        <fullName evidence="13">Type VII secretion protein EccC</fullName>
    </submittedName>
</protein>
<dbReference type="NCBIfam" id="TIGR03925">
    <property type="entry name" value="T7SS_EccC_b"/>
    <property type="match status" value="1"/>
</dbReference>
<feature type="binding site" evidence="9">
    <location>
        <begin position="845"/>
        <end position="852"/>
    </location>
    <ligand>
        <name>ATP</name>
        <dbReference type="ChEBI" id="CHEBI:30616"/>
    </ligand>
</feature>
<dbReference type="GO" id="GO:0003677">
    <property type="term" value="F:DNA binding"/>
    <property type="evidence" value="ECO:0007669"/>
    <property type="project" value="InterPro"/>
</dbReference>
<keyword evidence="7 11" id="KW-1133">Transmembrane helix</keyword>
<name>A0A917KNT2_9ACTN</name>
<dbReference type="PROSITE" id="PS50901">
    <property type="entry name" value="FTSK"/>
    <property type="match status" value="3"/>
</dbReference>
<evidence type="ECO:0000313" key="14">
    <source>
        <dbReference type="Proteomes" id="UP000625682"/>
    </source>
</evidence>
<dbReference type="InterPro" id="IPR023836">
    <property type="entry name" value="EccCa-like_Actinobacteria"/>
</dbReference>
<reference evidence="13" key="2">
    <citation type="submission" date="2020-09" db="EMBL/GenBank/DDBJ databases">
        <authorList>
            <person name="Sun Q."/>
            <person name="Zhou Y."/>
        </authorList>
    </citation>
    <scope>NUCLEOTIDE SEQUENCE</scope>
    <source>
        <strain evidence="13">CGMCC 4.7272</strain>
    </source>
</reference>
<feature type="domain" description="FtsK" evidence="12">
    <location>
        <begin position="1113"/>
        <end position="1297"/>
    </location>
</feature>
<evidence type="ECO:0000256" key="3">
    <source>
        <dbReference type="ARBA" id="ARBA00022692"/>
    </source>
</evidence>
<keyword evidence="5 9" id="KW-0547">Nucleotide-binding</keyword>
<dbReference type="PANTHER" id="PTHR22683">
    <property type="entry name" value="SPORULATION PROTEIN RELATED"/>
    <property type="match status" value="1"/>
</dbReference>
<evidence type="ECO:0000256" key="7">
    <source>
        <dbReference type="ARBA" id="ARBA00022989"/>
    </source>
</evidence>
<dbReference type="InterPro" id="IPR023837">
    <property type="entry name" value="EccCb-like_Actinobacteria"/>
</dbReference>
<evidence type="ECO:0000256" key="1">
    <source>
        <dbReference type="ARBA" id="ARBA00004651"/>
    </source>
</evidence>
<feature type="domain" description="FtsK" evidence="12">
    <location>
        <begin position="827"/>
        <end position="1018"/>
    </location>
</feature>
<keyword evidence="4" id="KW-0677">Repeat</keyword>
<evidence type="ECO:0000256" key="9">
    <source>
        <dbReference type="PROSITE-ProRule" id="PRU00289"/>
    </source>
</evidence>
<evidence type="ECO:0000313" key="13">
    <source>
        <dbReference type="EMBL" id="GGJ19667.1"/>
    </source>
</evidence>
<feature type="domain" description="FtsK" evidence="12">
    <location>
        <begin position="461"/>
        <end position="661"/>
    </location>
</feature>
<dbReference type="GO" id="GO:0005886">
    <property type="term" value="C:plasma membrane"/>
    <property type="evidence" value="ECO:0007669"/>
    <property type="project" value="UniProtKB-SubCell"/>
</dbReference>
<keyword evidence="8 11" id="KW-0472">Membrane</keyword>
<feature type="transmembrane region" description="Helical" evidence="11">
    <location>
        <begin position="69"/>
        <end position="90"/>
    </location>
</feature>
<feature type="transmembrane region" description="Helical" evidence="11">
    <location>
        <begin position="40"/>
        <end position="57"/>
    </location>
</feature>
<feature type="region of interest" description="Disordered" evidence="10">
    <location>
        <begin position="730"/>
        <end position="753"/>
    </location>
</feature>
<dbReference type="InterPro" id="IPR027417">
    <property type="entry name" value="P-loop_NTPase"/>
</dbReference>
<dbReference type="EMBL" id="BMMU01000003">
    <property type="protein sequence ID" value="GGJ19667.1"/>
    <property type="molecule type" value="Genomic_DNA"/>
</dbReference>
<comment type="caution">
    <text evidence="13">The sequence shown here is derived from an EMBL/GenBank/DDBJ whole genome shotgun (WGS) entry which is preliminary data.</text>
</comment>
<comment type="subcellular location">
    <subcellularLocation>
        <location evidence="1">Cell membrane</location>
        <topology evidence="1">Multi-pass membrane protein</topology>
    </subcellularLocation>
</comment>
<dbReference type="NCBIfam" id="TIGR03924">
    <property type="entry name" value="T7SS_EccC_a"/>
    <property type="match status" value="1"/>
</dbReference>
<dbReference type="SUPFAM" id="SSF52540">
    <property type="entry name" value="P-loop containing nucleoside triphosphate hydrolases"/>
    <property type="match status" value="3"/>
</dbReference>
<evidence type="ECO:0000256" key="10">
    <source>
        <dbReference type="SAM" id="MobiDB-lite"/>
    </source>
</evidence>
<evidence type="ECO:0000256" key="6">
    <source>
        <dbReference type="ARBA" id="ARBA00022840"/>
    </source>
</evidence>
<reference evidence="13" key="1">
    <citation type="journal article" date="2014" name="Int. J. Syst. Evol. Microbiol.">
        <title>Complete genome sequence of Corynebacterium casei LMG S-19264T (=DSM 44701T), isolated from a smear-ripened cheese.</title>
        <authorList>
            <consortium name="US DOE Joint Genome Institute (JGI-PGF)"/>
            <person name="Walter F."/>
            <person name="Albersmeier A."/>
            <person name="Kalinowski J."/>
            <person name="Ruckert C."/>
        </authorList>
    </citation>
    <scope>NUCLEOTIDE SEQUENCE</scope>
    <source>
        <strain evidence="13">CGMCC 4.7272</strain>
    </source>
</reference>
<dbReference type="InterPro" id="IPR050206">
    <property type="entry name" value="FtsK/SpoIIIE/SftA"/>
</dbReference>
<accession>A0A917KNT2</accession>
<keyword evidence="3 11" id="KW-0812">Transmembrane</keyword>
<keyword evidence="2" id="KW-1003">Cell membrane</keyword>
<dbReference type="SMART" id="SM00382">
    <property type="entry name" value="AAA"/>
    <property type="match status" value="3"/>
</dbReference>
<dbReference type="PANTHER" id="PTHR22683:SF1">
    <property type="entry name" value="TYPE VII SECRETION SYSTEM PROTEIN ESSC"/>
    <property type="match status" value="1"/>
</dbReference>
<evidence type="ECO:0000256" key="11">
    <source>
        <dbReference type="SAM" id="Phobius"/>
    </source>
</evidence>
<evidence type="ECO:0000256" key="8">
    <source>
        <dbReference type="ARBA" id="ARBA00023136"/>
    </source>
</evidence>
<proteinExistence type="predicted"/>
<dbReference type="GO" id="GO:0005524">
    <property type="term" value="F:ATP binding"/>
    <property type="evidence" value="ECO:0007669"/>
    <property type="project" value="UniProtKB-UniRule"/>
</dbReference>
<dbReference type="Pfam" id="PF01580">
    <property type="entry name" value="FtsK_SpoIIIE"/>
    <property type="match status" value="3"/>
</dbReference>
<feature type="binding site" evidence="9">
    <location>
        <begin position="1130"/>
        <end position="1137"/>
    </location>
    <ligand>
        <name>ATP</name>
        <dbReference type="ChEBI" id="CHEBI:30616"/>
    </ligand>
</feature>
<keyword evidence="6 9" id="KW-0067">ATP-binding</keyword>
<dbReference type="Proteomes" id="UP000625682">
    <property type="component" value="Unassembled WGS sequence"/>
</dbReference>
<feature type="compositionally biased region" description="Acidic residues" evidence="10">
    <location>
        <begin position="737"/>
        <end position="753"/>
    </location>
</feature>
<evidence type="ECO:0000259" key="12">
    <source>
        <dbReference type="PROSITE" id="PS50901"/>
    </source>
</evidence>
<dbReference type="InterPro" id="IPR002543">
    <property type="entry name" value="FtsK_dom"/>
</dbReference>
<dbReference type="Gene3D" id="3.40.50.300">
    <property type="entry name" value="P-loop containing nucleotide triphosphate hydrolases"/>
    <property type="match status" value="4"/>
</dbReference>
<feature type="binding site" evidence="9">
    <location>
        <begin position="484"/>
        <end position="491"/>
    </location>
    <ligand>
        <name>ATP</name>
        <dbReference type="ChEBI" id="CHEBI:30616"/>
    </ligand>
</feature>